<proteinExistence type="inferred from homology"/>
<dbReference type="EMBL" id="AM905291">
    <property type="protein sequence ID" value="CAP18784.1"/>
    <property type="molecule type" value="Genomic_DNA"/>
</dbReference>
<dbReference type="PROSITE" id="PS51733">
    <property type="entry name" value="BPL_LPL_CATALYTIC"/>
    <property type="match status" value="1"/>
</dbReference>
<dbReference type="InterPro" id="IPR045864">
    <property type="entry name" value="aa-tRNA-synth_II/BPL/LPL"/>
</dbReference>
<comment type="similarity">
    <text evidence="5">Belongs to the LipB family.</text>
</comment>
<accession>D2N2H0</accession>
<keyword evidence="2 5" id="KW-0808">Transferase</keyword>
<evidence type="ECO:0000256" key="2">
    <source>
        <dbReference type="ARBA" id="ARBA00022679"/>
    </source>
</evidence>
<evidence type="ECO:0000256" key="3">
    <source>
        <dbReference type="ARBA" id="ARBA00023315"/>
    </source>
</evidence>
<dbReference type="NCBIfam" id="TIGR00214">
    <property type="entry name" value="lipB"/>
    <property type="match status" value="1"/>
</dbReference>
<dbReference type="AlphaFoldDB" id="D2N2H0"/>
<name>D2N2H0_9BACT</name>
<dbReference type="PROSITE" id="PS01313">
    <property type="entry name" value="LIPB"/>
    <property type="match status" value="1"/>
</dbReference>
<gene>
    <name evidence="8" type="primary">iA-lipB</name>
    <name evidence="5" type="synonym">lipB</name>
</gene>
<dbReference type="InterPro" id="IPR000544">
    <property type="entry name" value="Octanoyltransferase"/>
</dbReference>
<dbReference type="InterPro" id="IPR002508">
    <property type="entry name" value="MurNAc-LAA_cat"/>
</dbReference>
<dbReference type="SUPFAM" id="SSF53187">
    <property type="entry name" value="Zn-dependent exopeptidases"/>
    <property type="match status" value="1"/>
</dbReference>
<keyword evidence="6" id="KW-0812">Transmembrane</keyword>
<dbReference type="GO" id="GO:0009253">
    <property type="term" value="P:peptidoglycan catabolic process"/>
    <property type="evidence" value="ECO:0007669"/>
    <property type="project" value="InterPro"/>
</dbReference>
<dbReference type="SUPFAM" id="SSF55681">
    <property type="entry name" value="Class II aaRS and biotin synthetases"/>
    <property type="match status" value="1"/>
</dbReference>
<feature type="domain" description="BPL/LPL catalytic" evidence="7">
    <location>
        <begin position="433"/>
        <end position="612"/>
    </location>
</feature>
<dbReference type="Pfam" id="PF01520">
    <property type="entry name" value="Amidase_3"/>
    <property type="match status" value="1"/>
</dbReference>
<dbReference type="EC" id="2.3.1.181" evidence="5"/>
<dbReference type="Gene3D" id="3.30.930.10">
    <property type="entry name" value="Bira Bifunctional Protein, Domain 2"/>
    <property type="match status" value="1"/>
</dbReference>
<keyword evidence="6" id="KW-0472">Membrane</keyword>
<comment type="miscellaneous">
    <text evidence="5">In the reaction, the free carboxyl group of octanoic acid is attached via an amide linkage to the epsilon-amino group of a specific lysine residue of lipoyl domains of lipoate-dependent enzymes.</text>
</comment>
<dbReference type="PANTHER" id="PTHR10993:SF7">
    <property type="entry name" value="LIPOYLTRANSFERASE 2, MITOCHONDRIAL-RELATED"/>
    <property type="match status" value="1"/>
</dbReference>
<dbReference type="GO" id="GO:0005737">
    <property type="term" value="C:cytoplasm"/>
    <property type="evidence" value="ECO:0007669"/>
    <property type="project" value="UniProtKB-SubCell"/>
</dbReference>
<evidence type="ECO:0000256" key="6">
    <source>
        <dbReference type="SAM" id="Phobius"/>
    </source>
</evidence>
<protein>
    <recommendedName>
        <fullName evidence="5">Octanoyltransferase</fullName>
        <ecNumber evidence="5">2.3.1.181</ecNumber>
    </recommendedName>
    <alternativeName>
        <fullName evidence="5">Lipoate-protein ligase B</fullName>
    </alternativeName>
    <alternativeName>
        <fullName evidence="5">Lipoyl/octanoyl transferase</fullName>
    </alternativeName>
    <alternativeName>
        <fullName evidence="5">Octanoyl-[acyl-carrier-protein]-protein N-octanoyltransferase</fullName>
    </alternativeName>
</protein>
<feature type="transmembrane region" description="Helical" evidence="6">
    <location>
        <begin position="58"/>
        <end position="80"/>
    </location>
</feature>
<dbReference type="PANTHER" id="PTHR10993">
    <property type="entry name" value="OCTANOYLTRANSFERASE"/>
    <property type="match status" value="1"/>
</dbReference>
<sequence length="615" mass="68661">MIPFLHCHFRAAPLPGSRFFLSGNRSAKESFTETFPLCVMKNPLVWMRYRPMYPTSRTSFAAVLGIVGMFLLTLSTAFGWNPEIINGVQYIPMSEVRTHYKLTRERTEGRQKVYEVPEKIQIRIQARSQEMFMNNMKFVLSYPVADHPSKGLMVSNMDLHKIIDPVLRPTYIANRRSFNTVVIDPGHGGHDSGTRNRISREADINLSVGKKLRDRLKAMGYQVVMTRDTDNFIALQDRVRIANRHNNAIFISIHFNDGGSSARGVETFTLAPAGTSSSMSRNIRHDALQGNAQDSMNIALATAVQGHMLKGPLAIKEGISMVDRGIKRARYSVLCTIKHPAILVEGGFMSNPQEALLIATERYQNFMASSLAAAVHQYRTALGQRSAQNALSSLTVPGPPFSSMNIIRIPGLADYQETLRLQEQLVRAHQEDPDRENELLLLEHAGVYTIGRTRNHASLHPGSVLPFPVHEINRGGQATYHGPGQLVGYPITDLNRCGRDLHRYVTTLENTLIETCARFGVQARIREGLVGVWVENRKIASIGVGVKKWIAMHGFALNITRKSLPPFLAITPCGIQGVQMTCLEDEMSSPLPEGNLLKCFGDVFAALWEEKFNRS</sequence>
<dbReference type="SMART" id="SM00646">
    <property type="entry name" value="Ami_3"/>
    <property type="match status" value="1"/>
</dbReference>
<feature type="site" description="Lowers pKa of active site Cys" evidence="5">
    <location>
        <position position="538"/>
    </location>
</feature>
<dbReference type="GO" id="GO:0008745">
    <property type="term" value="F:N-acetylmuramoyl-L-alanine amidase activity"/>
    <property type="evidence" value="ECO:0007669"/>
    <property type="project" value="InterPro"/>
</dbReference>
<keyword evidence="6" id="KW-1133">Transmembrane helix</keyword>
<comment type="subcellular location">
    <subcellularLocation>
        <location evidence="5">Cytoplasm</location>
    </subcellularLocation>
</comment>
<evidence type="ECO:0000259" key="7">
    <source>
        <dbReference type="PROSITE" id="PS51733"/>
    </source>
</evidence>
<dbReference type="CDD" id="cd02696">
    <property type="entry name" value="MurNAc-LAA"/>
    <property type="match status" value="1"/>
</dbReference>
<feature type="active site" description="Acyl-thioester intermediate" evidence="5">
    <location>
        <position position="573"/>
    </location>
</feature>
<organism evidence="8">
    <name type="scientific">Akkermansia muciniphila</name>
    <dbReference type="NCBI Taxonomy" id="239935"/>
    <lineage>
        <taxon>Bacteria</taxon>
        <taxon>Pseudomonadati</taxon>
        <taxon>Verrucomicrobiota</taxon>
        <taxon>Verrucomicrobiia</taxon>
        <taxon>Verrucomicrobiales</taxon>
        <taxon>Akkermansiaceae</taxon>
        <taxon>Akkermansia</taxon>
    </lineage>
</organism>
<feature type="binding site" evidence="5">
    <location>
        <begin position="554"/>
        <end position="556"/>
    </location>
    <ligand>
        <name>substrate</name>
    </ligand>
</feature>
<keyword evidence="3 5" id="KW-0012">Acyltransferase</keyword>
<dbReference type="HAMAP" id="MF_00013">
    <property type="entry name" value="LipB"/>
    <property type="match status" value="1"/>
</dbReference>
<dbReference type="InterPro" id="IPR004143">
    <property type="entry name" value="BPL_LPL_catalytic"/>
</dbReference>
<dbReference type="Pfam" id="PF21948">
    <property type="entry name" value="LplA-B_cat"/>
    <property type="match status" value="1"/>
</dbReference>
<evidence type="ECO:0000313" key="8">
    <source>
        <dbReference type="EMBL" id="CAP18784.1"/>
    </source>
</evidence>
<dbReference type="GO" id="GO:0033819">
    <property type="term" value="F:lipoyl(octanoyl) transferase activity"/>
    <property type="evidence" value="ECO:0007669"/>
    <property type="project" value="UniProtKB-EC"/>
</dbReference>
<keyword evidence="5" id="KW-0963">Cytoplasm</keyword>
<dbReference type="InterPro" id="IPR020605">
    <property type="entry name" value="Octanoyltransferase_CS"/>
</dbReference>
<evidence type="ECO:0000256" key="5">
    <source>
        <dbReference type="HAMAP-Rule" id="MF_00013"/>
    </source>
</evidence>
<comment type="catalytic activity">
    <reaction evidence="5">
        <text>octanoyl-[ACP] + L-lysyl-[protein] = N(6)-octanoyl-L-lysyl-[protein] + holo-[ACP] + H(+)</text>
        <dbReference type="Rhea" id="RHEA:17665"/>
        <dbReference type="Rhea" id="RHEA-COMP:9636"/>
        <dbReference type="Rhea" id="RHEA-COMP:9685"/>
        <dbReference type="Rhea" id="RHEA-COMP:9752"/>
        <dbReference type="Rhea" id="RHEA-COMP:9928"/>
        <dbReference type="ChEBI" id="CHEBI:15378"/>
        <dbReference type="ChEBI" id="CHEBI:29969"/>
        <dbReference type="ChEBI" id="CHEBI:64479"/>
        <dbReference type="ChEBI" id="CHEBI:78463"/>
        <dbReference type="ChEBI" id="CHEBI:78809"/>
        <dbReference type="EC" id="2.3.1.181"/>
    </reaction>
</comment>
<reference evidence="8" key="1">
    <citation type="journal article" date="2008" name="J. Bacteriol.">
        <title>Characterization and Evolution of Cell Division and Cell Wall Synthesis Genes in the Bacterial Phyla Verrucomicrobia, Lentisphaerae, Chlamydiae, and Planctomycetes and Phylogenetic Comparison with rRNA Genes .</title>
        <authorList>
            <person name="Pilhofer M."/>
            <person name="Rappl K."/>
            <person name="Eckl C."/>
            <person name="Bauer A.P."/>
            <person name="Ludwig W."/>
            <person name="Schleifer K.H."/>
            <person name="Petroni G."/>
        </authorList>
    </citation>
    <scope>NUCLEOTIDE SEQUENCE</scope>
    <source>
        <strain evidence="8">CIP107961</strain>
    </source>
</reference>
<feature type="binding site" evidence="5">
    <location>
        <begin position="474"/>
        <end position="481"/>
    </location>
    <ligand>
        <name>substrate</name>
    </ligand>
</feature>
<comment type="pathway">
    <text evidence="1 5">Protein modification; protein lipoylation via endogenous pathway; protein N(6)-(lipoyl)lysine from octanoyl-[acyl-carrier-protein]: step 1/2.</text>
</comment>
<evidence type="ECO:0000256" key="4">
    <source>
        <dbReference type="ARBA" id="ARBA00024732"/>
    </source>
</evidence>
<dbReference type="UniPathway" id="UPA00538">
    <property type="reaction ID" value="UER00592"/>
</dbReference>
<dbReference type="Gene3D" id="3.40.630.40">
    <property type="entry name" value="Zn-dependent exopeptidases"/>
    <property type="match status" value="1"/>
</dbReference>
<comment type="function">
    <text evidence="4 5">Catalyzes the transfer of endogenously produced octanoic acid from octanoyl-acyl-carrier-protein onto the lipoyl domains of lipoate-dependent enzymes. Lipoyl-ACP can also act as a substrate although octanoyl-ACP is likely to be the physiological substrate.</text>
</comment>
<evidence type="ECO:0000256" key="1">
    <source>
        <dbReference type="ARBA" id="ARBA00004821"/>
    </source>
</evidence>
<dbReference type="CDD" id="cd16444">
    <property type="entry name" value="LipB"/>
    <property type="match status" value="1"/>
</dbReference>
<feature type="binding site" evidence="5">
    <location>
        <begin position="541"/>
        <end position="543"/>
    </location>
    <ligand>
        <name>substrate</name>
    </ligand>
</feature>
<dbReference type="GO" id="GO:0009249">
    <property type="term" value="P:protein lipoylation"/>
    <property type="evidence" value="ECO:0007669"/>
    <property type="project" value="InterPro"/>
</dbReference>